<gene>
    <name evidence="2" type="ORF">VT52_033485</name>
</gene>
<feature type="region of interest" description="Disordered" evidence="1">
    <location>
        <begin position="52"/>
        <end position="138"/>
    </location>
</feature>
<dbReference type="EMBL" id="LBDA02000116">
    <property type="protein sequence ID" value="OIK23280.1"/>
    <property type="molecule type" value="Genomic_DNA"/>
</dbReference>
<comment type="caution">
    <text evidence="2">The sequence shown here is derived from an EMBL/GenBank/DDBJ whole genome shotgun (WGS) entry which is preliminary data.</text>
</comment>
<name>A0A1J4PTW8_9ACTN</name>
<evidence type="ECO:0000256" key="1">
    <source>
        <dbReference type="SAM" id="MobiDB-lite"/>
    </source>
</evidence>
<organism evidence="2 3">
    <name type="scientific">Streptomyces malaysiense</name>
    <dbReference type="NCBI Taxonomy" id="1428626"/>
    <lineage>
        <taxon>Bacteria</taxon>
        <taxon>Bacillati</taxon>
        <taxon>Actinomycetota</taxon>
        <taxon>Actinomycetes</taxon>
        <taxon>Kitasatosporales</taxon>
        <taxon>Streptomycetaceae</taxon>
        <taxon>Streptomyces</taxon>
    </lineage>
</organism>
<feature type="compositionally biased region" description="Polar residues" evidence="1">
    <location>
        <begin position="1"/>
        <end position="29"/>
    </location>
</feature>
<proteinExistence type="predicted"/>
<dbReference type="Proteomes" id="UP000034838">
    <property type="component" value="Unassembled WGS sequence"/>
</dbReference>
<feature type="compositionally biased region" description="Basic and acidic residues" evidence="1">
    <location>
        <begin position="125"/>
        <end position="138"/>
    </location>
</feature>
<accession>A0A1J4PTW8</accession>
<keyword evidence="3" id="KW-1185">Reference proteome</keyword>
<evidence type="ECO:0000313" key="2">
    <source>
        <dbReference type="EMBL" id="OIK23280.1"/>
    </source>
</evidence>
<feature type="region of interest" description="Disordered" evidence="1">
    <location>
        <begin position="1"/>
        <end position="33"/>
    </location>
</feature>
<sequence length="138" mass="14818">MECQYTQSKRSPVSSAENRSPCTALSRSPTPWRPALRRVFSTARALMSVATTRAAPRSAAMTAMIPVPEPTSRKEPPARSRGASAPVRPRTSMAASVVLEKGGAKTSSSRSHARPAMVKVSGRSGRLEAARLRSRDRS</sequence>
<protein>
    <submittedName>
        <fullName evidence="2">Uncharacterized protein</fullName>
    </submittedName>
</protein>
<reference evidence="2" key="1">
    <citation type="submission" date="2016-10" db="EMBL/GenBank/DDBJ databases">
        <title>Genome sequence of Streptomyces malaysiense MUSC 136.</title>
        <authorList>
            <person name="Lee L.-H."/>
            <person name="Ser H.-L."/>
        </authorList>
    </citation>
    <scope>NUCLEOTIDE SEQUENCE [LARGE SCALE GENOMIC DNA]</scope>
    <source>
        <strain evidence="2">MUSC 136</strain>
    </source>
</reference>
<dbReference type="AlphaFoldDB" id="A0A1J4PTW8"/>
<evidence type="ECO:0000313" key="3">
    <source>
        <dbReference type="Proteomes" id="UP000034838"/>
    </source>
</evidence>